<keyword evidence="2" id="KW-1185">Reference proteome</keyword>
<sequence length="114" mass="13392">MLFDFKSVINSKKILFLFLFFSITYLMEENSKIEGEISFGIDTSFGIDGLENTVRLLPPLIDLVRPRVYTDYRKFNTGYFRSARVSNVNLANSNYIPQIHEYYRPSYRGDIRDV</sequence>
<dbReference type="KEGG" id="smf:Smon_0791"/>
<name>D1AY84_STRM9</name>
<dbReference type="Proteomes" id="UP000002072">
    <property type="component" value="Chromosome"/>
</dbReference>
<dbReference type="EMBL" id="CP001779">
    <property type="protein sequence ID" value="ACZ01260.1"/>
    <property type="molecule type" value="Genomic_DNA"/>
</dbReference>
<dbReference type="HOGENOM" id="CLU_2119772_0_0_0"/>
<reference evidence="1 2" key="1">
    <citation type="journal article" date="2009" name="Stand. Genomic Sci.">
        <title>Complete genome sequence of Streptobacillus moniliformis type strain (9901T).</title>
        <authorList>
            <person name="Nolan M."/>
            <person name="Gronow S."/>
            <person name="Lapidus A."/>
            <person name="Ivanova N."/>
            <person name="Copeland A."/>
            <person name="Lucas S."/>
            <person name="Del Rio T.G."/>
            <person name="Chen F."/>
            <person name="Tice H."/>
            <person name="Pitluck S."/>
            <person name="Cheng J.F."/>
            <person name="Sims D."/>
            <person name="Meincke L."/>
            <person name="Bruce D."/>
            <person name="Goodwin L."/>
            <person name="Brettin T."/>
            <person name="Han C."/>
            <person name="Detter J.C."/>
            <person name="Ovchinikova G."/>
            <person name="Pati A."/>
            <person name="Mavromatis K."/>
            <person name="Mikhailova N."/>
            <person name="Chen A."/>
            <person name="Palaniappan K."/>
            <person name="Land M."/>
            <person name="Hauser L."/>
            <person name="Chang Y.J."/>
            <person name="Jeffries C.D."/>
            <person name="Rohde M."/>
            <person name="Sproer C."/>
            <person name="Goker M."/>
            <person name="Bristow J."/>
            <person name="Eisen J.A."/>
            <person name="Markowitz V."/>
            <person name="Hugenholtz P."/>
            <person name="Kyrpides N.C."/>
            <person name="Klenk H.P."/>
            <person name="Chain P."/>
        </authorList>
    </citation>
    <scope>NUCLEOTIDE SEQUENCE [LARGE SCALE GENOMIC DNA]</scope>
    <source>
        <strain evidence="2">ATCC 14647 / DSM 12112 / NCTC 10651 / 9901</strain>
    </source>
</reference>
<evidence type="ECO:0000313" key="2">
    <source>
        <dbReference type="Proteomes" id="UP000002072"/>
    </source>
</evidence>
<organism evidence="1 2">
    <name type="scientific">Streptobacillus moniliformis (strain ATCC 14647 / DSM 12112 / NCTC 10651 / 9901)</name>
    <dbReference type="NCBI Taxonomy" id="519441"/>
    <lineage>
        <taxon>Bacteria</taxon>
        <taxon>Fusobacteriati</taxon>
        <taxon>Fusobacteriota</taxon>
        <taxon>Fusobacteriia</taxon>
        <taxon>Fusobacteriales</taxon>
        <taxon>Leptotrichiaceae</taxon>
        <taxon>Streptobacillus</taxon>
    </lineage>
</organism>
<gene>
    <name evidence="1" type="ordered locus">Smon_0791</name>
</gene>
<dbReference type="STRING" id="519441.Smon_0791"/>
<accession>D1AY84</accession>
<evidence type="ECO:0000313" key="1">
    <source>
        <dbReference type="EMBL" id="ACZ01260.1"/>
    </source>
</evidence>
<proteinExistence type="predicted"/>
<dbReference type="AlphaFoldDB" id="D1AY84"/>
<protein>
    <submittedName>
        <fullName evidence="1">Uncharacterized protein</fullName>
    </submittedName>
</protein>